<organism evidence="1 2">
    <name type="scientific">Iningainema tapete BLCC-T55</name>
    <dbReference type="NCBI Taxonomy" id="2748662"/>
    <lineage>
        <taxon>Bacteria</taxon>
        <taxon>Bacillati</taxon>
        <taxon>Cyanobacteriota</taxon>
        <taxon>Cyanophyceae</taxon>
        <taxon>Nostocales</taxon>
        <taxon>Scytonemataceae</taxon>
        <taxon>Iningainema tapete</taxon>
    </lineage>
</organism>
<evidence type="ECO:0000313" key="1">
    <source>
        <dbReference type="EMBL" id="MBD2771140.1"/>
    </source>
</evidence>
<reference evidence="1" key="1">
    <citation type="submission" date="2020-09" db="EMBL/GenBank/DDBJ databases">
        <title>Iningainema tapete sp. nov. (Scytonemataceae, Cyanobacteria) from greenhouses in central Florida (USA) produces two types of nodularin with biosynthetic potential for microcystin-LR and anabaenopeptins.</title>
        <authorList>
            <person name="Berthold D.E."/>
            <person name="Lefler F.W."/>
            <person name="Huang I.-S."/>
            <person name="Abdulla H."/>
            <person name="Zimba P.V."/>
            <person name="Laughinghouse H.D. IV."/>
        </authorList>
    </citation>
    <scope>NUCLEOTIDE SEQUENCE</scope>
    <source>
        <strain evidence="1">BLCCT55</strain>
    </source>
</reference>
<comment type="caution">
    <text evidence="1">The sequence shown here is derived from an EMBL/GenBank/DDBJ whole genome shotgun (WGS) entry which is preliminary data.</text>
</comment>
<accession>A0A8J6XAD9</accession>
<protein>
    <submittedName>
        <fullName evidence="1">Uncharacterized protein</fullName>
    </submittedName>
</protein>
<name>A0A8J6XAD9_9CYAN</name>
<dbReference type="RefSeq" id="WP_190825433.1">
    <property type="nucleotide sequence ID" value="NZ_CAWPPI010000013.1"/>
</dbReference>
<evidence type="ECO:0000313" key="2">
    <source>
        <dbReference type="Proteomes" id="UP000629098"/>
    </source>
</evidence>
<proteinExistence type="predicted"/>
<keyword evidence="2" id="KW-1185">Reference proteome</keyword>
<dbReference type="AlphaFoldDB" id="A0A8J6XAD9"/>
<dbReference type="EMBL" id="JACXAE010000013">
    <property type="protein sequence ID" value="MBD2771140.1"/>
    <property type="molecule type" value="Genomic_DNA"/>
</dbReference>
<gene>
    <name evidence="1" type="ORF">ICL16_03130</name>
</gene>
<sequence length="127" mass="14165">MANINLSRLNSAINQAFDIAVDAQAEAFQNAIADDVWEWPRTTIRRNGDIVDSPRDAVDQEDLINFLVISRSANSAQYEWESDHAAIVHDGATTKSGTELPARPWTELGLKECNAAEIMQRKLNQIL</sequence>
<dbReference type="Proteomes" id="UP000629098">
    <property type="component" value="Unassembled WGS sequence"/>
</dbReference>